<evidence type="ECO:0000256" key="7">
    <source>
        <dbReference type="SAM" id="Phobius"/>
    </source>
</evidence>
<comment type="catalytic activity">
    <reaction evidence="1">
        <text>ATP + protein L-histidine = ADP + protein N-phospho-L-histidine.</text>
        <dbReference type="EC" id="2.7.13.3"/>
    </reaction>
</comment>
<dbReference type="Gene3D" id="2.60.40.10">
    <property type="entry name" value="Immunoglobulins"/>
    <property type="match status" value="1"/>
</dbReference>
<dbReference type="RefSeq" id="WP_130543620.1">
    <property type="nucleotide sequence ID" value="NZ_CP042431.1"/>
</dbReference>
<dbReference type="PANTHER" id="PTHR43547:SF2">
    <property type="entry name" value="HYBRID SIGNAL TRANSDUCTION HISTIDINE KINASE C"/>
    <property type="match status" value="1"/>
</dbReference>
<keyword evidence="7" id="KW-0472">Membrane</keyword>
<dbReference type="InterPro" id="IPR018060">
    <property type="entry name" value="HTH_AraC"/>
</dbReference>
<reference evidence="12 13" key="1">
    <citation type="submission" date="2019-02" db="EMBL/GenBank/DDBJ databases">
        <title>Genomic Encyclopedia of Type Strains, Phase IV (KMG-IV): sequencing the most valuable type-strain genomes for metagenomic binning, comparative biology and taxonomic classification.</title>
        <authorList>
            <person name="Goeker M."/>
        </authorList>
    </citation>
    <scope>NUCLEOTIDE SEQUENCE [LARGE SCALE GENOMIC DNA]</scope>
    <source>
        <strain evidence="12 13">DSM 18116</strain>
    </source>
</reference>
<gene>
    <name evidence="12" type="ORF">EV199_5108</name>
</gene>
<evidence type="ECO:0000256" key="4">
    <source>
        <dbReference type="ARBA" id="ARBA00023015"/>
    </source>
</evidence>
<keyword evidence="12" id="KW-0418">Kinase</keyword>
<keyword evidence="5" id="KW-0804">Transcription</keyword>
<keyword evidence="7" id="KW-0812">Transmembrane</keyword>
<dbReference type="SUPFAM" id="SSF52172">
    <property type="entry name" value="CheY-like"/>
    <property type="match status" value="1"/>
</dbReference>
<name>A0A4Q7MR22_9BACT</name>
<dbReference type="InterPro" id="IPR001789">
    <property type="entry name" value="Sig_transdc_resp-reg_receiver"/>
</dbReference>
<dbReference type="InterPro" id="IPR015943">
    <property type="entry name" value="WD40/YVTN_repeat-like_dom_sf"/>
</dbReference>
<dbReference type="PANTHER" id="PTHR43547">
    <property type="entry name" value="TWO-COMPONENT HISTIDINE KINASE"/>
    <property type="match status" value="1"/>
</dbReference>
<accession>A0A4Q7MR22</accession>
<dbReference type="SUPFAM" id="SSF47384">
    <property type="entry name" value="Homodimeric domain of signal transducing histidine kinase"/>
    <property type="match status" value="1"/>
</dbReference>
<evidence type="ECO:0000313" key="13">
    <source>
        <dbReference type="Proteomes" id="UP000293874"/>
    </source>
</evidence>
<dbReference type="Gene3D" id="2.130.10.10">
    <property type="entry name" value="YVTN repeat-like/Quinoprotein amine dehydrogenase"/>
    <property type="match status" value="2"/>
</dbReference>
<dbReference type="InterPro" id="IPR036890">
    <property type="entry name" value="HATPase_C_sf"/>
</dbReference>
<comment type="caution">
    <text evidence="12">The sequence shown here is derived from an EMBL/GenBank/DDBJ whole genome shotgun (WGS) entry which is preliminary data.</text>
</comment>
<dbReference type="Pfam" id="PF00072">
    <property type="entry name" value="Response_reg"/>
    <property type="match status" value="1"/>
</dbReference>
<feature type="transmembrane region" description="Helical" evidence="7">
    <location>
        <begin position="801"/>
        <end position="822"/>
    </location>
</feature>
<dbReference type="SUPFAM" id="SSF55874">
    <property type="entry name" value="ATPase domain of HSP90 chaperone/DNA topoisomerase II/histidine kinase"/>
    <property type="match status" value="1"/>
</dbReference>
<dbReference type="SUPFAM" id="SSF46689">
    <property type="entry name" value="Homeodomain-like"/>
    <property type="match status" value="1"/>
</dbReference>
<feature type="domain" description="Histidine kinase" evidence="10">
    <location>
        <begin position="858"/>
        <end position="1070"/>
    </location>
</feature>
<dbReference type="CDD" id="cd17574">
    <property type="entry name" value="REC_OmpR"/>
    <property type="match status" value="1"/>
</dbReference>
<dbReference type="Pfam" id="PF07494">
    <property type="entry name" value="Reg_prop"/>
    <property type="match status" value="4"/>
</dbReference>
<dbReference type="OrthoDB" id="9809670at2"/>
<evidence type="ECO:0000259" key="11">
    <source>
        <dbReference type="PROSITE" id="PS50110"/>
    </source>
</evidence>
<dbReference type="Gene3D" id="3.40.50.2300">
    <property type="match status" value="1"/>
</dbReference>
<dbReference type="Pfam" id="PF02518">
    <property type="entry name" value="HATPase_c"/>
    <property type="match status" value="1"/>
</dbReference>
<dbReference type="PROSITE" id="PS50109">
    <property type="entry name" value="HIS_KIN"/>
    <property type="match status" value="1"/>
</dbReference>
<dbReference type="Pfam" id="PF07495">
    <property type="entry name" value="Y_Y_Y"/>
    <property type="match status" value="1"/>
</dbReference>
<dbReference type="InterPro" id="IPR011123">
    <property type="entry name" value="Y_Y_Y"/>
</dbReference>
<evidence type="ECO:0000259" key="9">
    <source>
        <dbReference type="PROSITE" id="PS01124"/>
    </source>
</evidence>
<dbReference type="GO" id="GO:0000155">
    <property type="term" value="F:phosphorelay sensor kinase activity"/>
    <property type="evidence" value="ECO:0007669"/>
    <property type="project" value="InterPro"/>
</dbReference>
<dbReference type="InterPro" id="IPR011047">
    <property type="entry name" value="Quinoprotein_ADH-like_sf"/>
</dbReference>
<dbReference type="SMART" id="SM00448">
    <property type="entry name" value="REC"/>
    <property type="match status" value="1"/>
</dbReference>
<evidence type="ECO:0000256" key="6">
    <source>
        <dbReference type="PROSITE-ProRule" id="PRU00169"/>
    </source>
</evidence>
<dbReference type="GO" id="GO:0003700">
    <property type="term" value="F:DNA-binding transcription factor activity"/>
    <property type="evidence" value="ECO:0007669"/>
    <property type="project" value="InterPro"/>
</dbReference>
<dbReference type="PROSITE" id="PS50110">
    <property type="entry name" value="RESPONSE_REGULATORY"/>
    <property type="match status" value="1"/>
</dbReference>
<dbReference type="SUPFAM" id="SSF63829">
    <property type="entry name" value="Calcium-dependent phosphotriesterase"/>
    <property type="match status" value="2"/>
</dbReference>
<dbReference type="GO" id="GO:0043565">
    <property type="term" value="F:sequence-specific DNA binding"/>
    <property type="evidence" value="ECO:0007669"/>
    <property type="project" value="InterPro"/>
</dbReference>
<dbReference type="InterPro" id="IPR036097">
    <property type="entry name" value="HisK_dim/P_sf"/>
</dbReference>
<keyword evidence="4" id="KW-0805">Transcription regulation</keyword>
<feature type="signal peptide" evidence="8">
    <location>
        <begin position="1"/>
        <end position="31"/>
    </location>
</feature>
<evidence type="ECO:0000256" key="5">
    <source>
        <dbReference type="ARBA" id="ARBA00023163"/>
    </source>
</evidence>
<keyword evidence="13" id="KW-1185">Reference proteome</keyword>
<dbReference type="Pfam" id="PF12833">
    <property type="entry name" value="HTH_18"/>
    <property type="match status" value="1"/>
</dbReference>
<evidence type="ECO:0000313" key="12">
    <source>
        <dbReference type="EMBL" id="RZS69272.1"/>
    </source>
</evidence>
<organism evidence="12 13">
    <name type="scientific">Pseudobacter ginsenosidimutans</name>
    <dbReference type="NCBI Taxonomy" id="661488"/>
    <lineage>
        <taxon>Bacteria</taxon>
        <taxon>Pseudomonadati</taxon>
        <taxon>Bacteroidota</taxon>
        <taxon>Chitinophagia</taxon>
        <taxon>Chitinophagales</taxon>
        <taxon>Chitinophagaceae</taxon>
        <taxon>Pseudobacter</taxon>
    </lineage>
</organism>
<sequence>MLNVLRAIRSSFKAQALFLTGLLCFVQTVSAQAPGQFFLQYLDNRSGLSNSAINDVFKDSDNLLWIATWDGLNMYDGSAFHVFNYSKENDPRSIGNNVIKHIAEDREKNIWISTIEGVSRYDKNSGRFTNYFYGQNHRSRISEQEFELAVDTAGNVYCLTQKSGLTRYDAAADSFFVCPVPRHPSRVQKIAFDPHNRLCILNNTGSLEVYIKKESAFVHQQTIQDITAINNFFISGNRFFFTNTLNLLRELDTNNGKASPVADLPAGIAAITFYQQHYLVAWTSRGVGVYDQGFRPSDFLTDQVSRLQQLRVTAWKPGTEEILWAGTDGNGIMKIFPQTKPFGNIATSNERMASNRPVRAFSEVNGDLWVGTKGSGIISFDNFWLSNGANEQRTYFSAPAQLDNNAVFAIRRGPDHLVYIGTDGKGIGVYDPVRKKFYHWQEIEGHDRYPEFGSVYAILPDKDSSLWLGTSSYGIVHCKIQQSPEGRLQLSFLEKFIFTNSNAGPANDIIYSLAAGNDQYIWIACRYGGLSVLDKHTGKFKTFKAFTYDGSLSNNDVIAVYYDSKDRIWVGTSYGLNWMNASDVKNENPVFHKFTTANGLPNNTIHAIGEDAGGQIWVSTNKGLARVDAATSSVSYYQQMDGLQSNEFSDGAIWKDPAGYIFMGGIYGFNYFLPSRIRNTDWLPELLLSGRIMGGDNIAAGAFRVLKPGETNATAYTLERKDGFFEFNVKALSFLNAEKCEYAWFLEGYDKAWHTSGTNGKIVYSNILPGDYTLKIKWSNGEGTWTTETLLFQLTVQQYFWLRWPALLAYAILLSFIGYMIYRYRRNRQEIRNQLAVEHLMRVKEEELHQQQLGFFTNIAHELQTPLTLIMGSAERIQQENNPHYTPLIHQQASRLTYLVQQLLDFRKAEAGFSNNQFSFLDLRELLMYLTDPFLPLSEQEGKQYVREIEDGITAWVDKDKLEKIIFNLLSNAFKHSARGTTILVRASRETHTDLLNIEVSNTGCVIEADQLDKLFNQFYVAPGGSRVEKFGTGIGLAFTKQLVTMLNGSIDARLDGDRIIFHVQLPLLMTEPAGDQERSTSEKPSYLYRSVTKWNEDINQVNTEEINKRAIIEEIKDEKRYSILVVEDEPGIRYLLNDILKDQYVIYEAGNGREALDLMQQVTPDCIISDVMMPDMDGLELCNRVKNAPATCQIPFVMLSARGSIDHSIEGYESGADEYIAKPFHVKYLQVRIRKLLEYREKLNEIFNSNSQIDLSKSDLPDADKEFISSLVGIIENHLDDVELNASVLEKELAMSKMQLYRKLKTMTNMTPAEFIKHIRLKHAAHMLVSTQLTVSEIFYRTGFNNQSYFYREFRKRYQCAPNEYRLQQSAQP</sequence>
<dbReference type="InterPro" id="IPR011110">
    <property type="entry name" value="Reg_prop"/>
</dbReference>
<evidence type="ECO:0000256" key="2">
    <source>
        <dbReference type="ARBA" id="ARBA00012438"/>
    </source>
</evidence>
<dbReference type="Proteomes" id="UP000293874">
    <property type="component" value="Unassembled WGS sequence"/>
</dbReference>
<dbReference type="Pfam" id="PF00512">
    <property type="entry name" value="HisKA"/>
    <property type="match status" value="1"/>
</dbReference>
<dbReference type="SUPFAM" id="SSF50998">
    <property type="entry name" value="Quinoprotein alcohol dehydrogenase-like"/>
    <property type="match status" value="1"/>
</dbReference>
<dbReference type="InterPro" id="IPR003661">
    <property type="entry name" value="HisK_dim/P_dom"/>
</dbReference>
<feature type="domain" description="Response regulatory" evidence="11">
    <location>
        <begin position="1123"/>
        <end position="1238"/>
    </location>
</feature>
<feature type="domain" description="HTH araC/xylS-type" evidence="9">
    <location>
        <begin position="1270"/>
        <end position="1369"/>
    </location>
</feature>
<feature type="modified residue" description="4-aspartylphosphate" evidence="6">
    <location>
        <position position="1171"/>
    </location>
</feature>
<keyword evidence="12" id="KW-0808">Transferase</keyword>
<dbReference type="PROSITE" id="PS01124">
    <property type="entry name" value="HTH_ARAC_FAMILY_2"/>
    <property type="match status" value="1"/>
</dbReference>
<dbReference type="EC" id="2.7.13.3" evidence="2"/>
<dbReference type="SMART" id="SM00388">
    <property type="entry name" value="HisKA"/>
    <property type="match status" value="1"/>
</dbReference>
<evidence type="ECO:0000256" key="8">
    <source>
        <dbReference type="SAM" id="SignalP"/>
    </source>
</evidence>
<dbReference type="Gene3D" id="1.10.287.130">
    <property type="match status" value="1"/>
</dbReference>
<keyword evidence="7" id="KW-1133">Transmembrane helix</keyword>
<dbReference type="EMBL" id="SGXA01000003">
    <property type="protein sequence ID" value="RZS69272.1"/>
    <property type="molecule type" value="Genomic_DNA"/>
</dbReference>
<dbReference type="SMART" id="SM00387">
    <property type="entry name" value="HATPase_c"/>
    <property type="match status" value="1"/>
</dbReference>
<dbReference type="Gene3D" id="3.30.565.10">
    <property type="entry name" value="Histidine kinase-like ATPase, C-terminal domain"/>
    <property type="match status" value="1"/>
</dbReference>
<feature type="chain" id="PRO_5020504815" description="histidine kinase" evidence="8">
    <location>
        <begin position="32"/>
        <end position="1374"/>
    </location>
</feature>
<proteinExistence type="predicted"/>
<keyword evidence="3 6" id="KW-0597">Phosphoprotein</keyword>
<dbReference type="InterPro" id="IPR013783">
    <property type="entry name" value="Ig-like_fold"/>
</dbReference>
<evidence type="ECO:0000256" key="3">
    <source>
        <dbReference type="ARBA" id="ARBA00022553"/>
    </source>
</evidence>
<dbReference type="InterPro" id="IPR005467">
    <property type="entry name" value="His_kinase_dom"/>
</dbReference>
<dbReference type="SMART" id="SM00342">
    <property type="entry name" value="HTH_ARAC"/>
    <property type="match status" value="1"/>
</dbReference>
<evidence type="ECO:0000256" key="1">
    <source>
        <dbReference type="ARBA" id="ARBA00000085"/>
    </source>
</evidence>
<dbReference type="InterPro" id="IPR011006">
    <property type="entry name" value="CheY-like_superfamily"/>
</dbReference>
<protein>
    <recommendedName>
        <fullName evidence="2">histidine kinase</fullName>
        <ecNumber evidence="2">2.7.13.3</ecNumber>
    </recommendedName>
</protein>
<dbReference type="Gene3D" id="1.10.10.60">
    <property type="entry name" value="Homeodomain-like"/>
    <property type="match status" value="1"/>
</dbReference>
<keyword evidence="8" id="KW-0732">Signal</keyword>
<dbReference type="CDD" id="cd00082">
    <property type="entry name" value="HisKA"/>
    <property type="match status" value="1"/>
</dbReference>
<dbReference type="InterPro" id="IPR009057">
    <property type="entry name" value="Homeodomain-like_sf"/>
</dbReference>
<dbReference type="InterPro" id="IPR003594">
    <property type="entry name" value="HATPase_dom"/>
</dbReference>
<evidence type="ECO:0000259" key="10">
    <source>
        <dbReference type="PROSITE" id="PS50109"/>
    </source>
</evidence>